<dbReference type="Proteomes" id="UP000006854">
    <property type="component" value="Chromosome"/>
</dbReference>
<evidence type="ECO:0000313" key="2">
    <source>
        <dbReference type="EMBL" id="CCA59967.1"/>
    </source>
</evidence>
<dbReference type="STRING" id="953739.SVEN_6681"/>
<reference evidence="2 3" key="1">
    <citation type="journal article" date="2011" name="BMC Genomics">
        <title>Genome-wide analysis of the role of GlnR in Streptomyces venezuelae provides new insights into global nitrogen regulation in actinomycetes.</title>
        <authorList>
            <person name="Pullan S.T."/>
            <person name="Bibb M.J."/>
            <person name="Merrick M."/>
        </authorList>
    </citation>
    <scope>NUCLEOTIDE SEQUENCE [LARGE SCALE GENOMIC DNA]</scope>
    <source>
        <strain evidence="2">ATCC 10712</strain>
    </source>
</reference>
<accession>F2RHM3</accession>
<feature type="region of interest" description="Disordered" evidence="1">
    <location>
        <begin position="1"/>
        <end position="23"/>
    </location>
</feature>
<evidence type="ECO:0000313" key="3">
    <source>
        <dbReference type="Proteomes" id="UP000006854"/>
    </source>
</evidence>
<dbReference type="RefSeq" id="WP_015037862.1">
    <property type="nucleotide sequence ID" value="NC_018750.1"/>
</dbReference>
<dbReference type="OrthoDB" id="281728at2"/>
<dbReference type="eggNOG" id="ENOG5032A4Y">
    <property type="taxonomic scope" value="Bacteria"/>
</dbReference>
<proteinExistence type="predicted"/>
<dbReference type="KEGG" id="sve:SVEN_6681"/>
<dbReference type="EMBL" id="FR845719">
    <property type="protein sequence ID" value="CCA59967.1"/>
    <property type="molecule type" value="Genomic_DNA"/>
</dbReference>
<sequence>MEDTRAWSDGPKGAEAADPGGGLSGLLGGPGGAARRAVTGVLVCRYCGEEQFEVTARECFCVGCCLPLGVEDGDVYGPETAWRLRPAAAPAPGTATEVLRCPAGHDLFQVAAAYTLGADGRVERLSVGLRCPADGSLRLFVDDARVEPVAG</sequence>
<evidence type="ECO:0000256" key="1">
    <source>
        <dbReference type="SAM" id="MobiDB-lite"/>
    </source>
</evidence>
<organism evidence="2 3">
    <name type="scientific">Streptomyces venezuelae (strain ATCC 10712 / CBS 650.69 / DSM 40230 / JCM 4526 / NBRC 13096 / PD 04745)</name>
    <dbReference type="NCBI Taxonomy" id="953739"/>
    <lineage>
        <taxon>Bacteria</taxon>
        <taxon>Bacillati</taxon>
        <taxon>Actinomycetota</taxon>
        <taxon>Actinomycetes</taxon>
        <taxon>Kitasatosporales</taxon>
        <taxon>Streptomycetaceae</taxon>
        <taxon>Streptomyces</taxon>
    </lineage>
</organism>
<keyword evidence="3" id="KW-1185">Reference proteome</keyword>
<dbReference type="HOGENOM" id="CLU_1730458_0_0_11"/>
<protein>
    <submittedName>
        <fullName evidence="2">Uncharacterized protein</fullName>
    </submittedName>
</protein>
<name>F2RHM3_STRVP</name>
<gene>
    <name evidence="2" type="ordered locus">SVEN_6681</name>
</gene>
<dbReference type="GeneID" id="51867204"/>
<dbReference type="AlphaFoldDB" id="F2RHM3"/>
<dbReference type="PATRIC" id="fig|953739.5.peg.1899"/>